<dbReference type="Proteomes" id="UP000078419">
    <property type="component" value="Unassembled WGS sequence"/>
</dbReference>
<proteinExistence type="predicted"/>
<evidence type="ECO:0000313" key="2">
    <source>
        <dbReference type="Proteomes" id="UP000078419"/>
    </source>
</evidence>
<evidence type="ECO:0000313" key="1">
    <source>
        <dbReference type="EMBL" id="SBO14573.1"/>
    </source>
</evidence>
<protein>
    <submittedName>
        <fullName evidence="1">Uncharacterized protein</fullName>
    </submittedName>
</protein>
<name>A0AA45UT97_ANAPH</name>
<gene>
    <name evidence="1" type="ORF">ANAPC1_00932</name>
</gene>
<dbReference type="AlphaFoldDB" id="A0AA45UT97"/>
<comment type="caution">
    <text evidence="1">The sequence shown here is derived from an EMBL/GenBank/DDBJ whole genome shotgun (WGS) entry which is preliminary data.</text>
</comment>
<sequence>MYHEVHAILRFILLIDKLNAYAQFWRFTCCSLKASCSAYIIREFLFGGWLHC</sequence>
<reference evidence="2" key="1">
    <citation type="submission" date="2016-03" db="EMBL/GenBank/DDBJ databases">
        <authorList>
            <person name="Loux Valentin"/>
        </authorList>
    </citation>
    <scope>NUCLEOTIDE SEQUENCE [LARGE SCALE GENOMIC DNA]</scope>
    <source>
        <strain evidence="2">C1</strain>
    </source>
</reference>
<dbReference type="EMBL" id="FLLR01000042">
    <property type="protein sequence ID" value="SBO14573.1"/>
    <property type="molecule type" value="Genomic_DNA"/>
</dbReference>
<accession>A0AA45UT97</accession>
<organism evidence="1 2">
    <name type="scientific">Anaplasma phagocytophilum</name>
    <name type="common">Ehrlichia phagocytophila</name>
    <dbReference type="NCBI Taxonomy" id="948"/>
    <lineage>
        <taxon>Bacteria</taxon>
        <taxon>Pseudomonadati</taxon>
        <taxon>Pseudomonadota</taxon>
        <taxon>Alphaproteobacteria</taxon>
        <taxon>Rickettsiales</taxon>
        <taxon>Anaplasmataceae</taxon>
        <taxon>Anaplasma</taxon>
        <taxon>phagocytophilum group</taxon>
    </lineage>
</organism>